<feature type="domain" description="HTH gntR-type" evidence="4">
    <location>
        <begin position="16"/>
        <end position="83"/>
    </location>
</feature>
<dbReference type="SUPFAM" id="SSF48008">
    <property type="entry name" value="GntR ligand-binding domain-like"/>
    <property type="match status" value="1"/>
</dbReference>
<dbReference type="Proteomes" id="UP000501534">
    <property type="component" value="Chromosome"/>
</dbReference>
<dbReference type="InterPro" id="IPR011711">
    <property type="entry name" value="GntR_C"/>
</dbReference>
<dbReference type="SMART" id="SM00895">
    <property type="entry name" value="FCD"/>
    <property type="match status" value="1"/>
</dbReference>
<dbReference type="SMART" id="SM00345">
    <property type="entry name" value="HTH_GNTR"/>
    <property type="match status" value="1"/>
</dbReference>
<dbReference type="RefSeq" id="WP_212756796.1">
    <property type="nucleotide sequence ID" value="NZ_CP053069.1"/>
</dbReference>
<sequence>MSRALAKLAVPAPRERSLADSAYEQVKASIFDFELLPGDRFSETDIAERLKMSRTPVRDALYRLEREGYLQVHLRVGWSVRPFDFDQFEDFYDLRQILEVASVTRLCDAEERADLDALKATWLVPAADRLTEPMKVAALDEGFHMALVEAAGNPEVARCHREVTERIRVVRRLDFTQAYRIDKTYDEHAQILRAVIRRRTDEAIRLLRSHIEASKAEVRKITLHRLYTARPTK</sequence>
<evidence type="ECO:0000256" key="3">
    <source>
        <dbReference type="ARBA" id="ARBA00023163"/>
    </source>
</evidence>
<dbReference type="AlphaFoldDB" id="A0A6M4GZS7"/>
<dbReference type="InterPro" id="IPR000524">
    <property type="entry name" value="Tscrpt_reg_HTH_GntR"/>
</dbReference>
<accession>A0A6M4GZS7</accession>
<protein>
    <recommendedName>
        <fullName evidence="4">HTH gntR-type domain-containing protein</fullName>
    </recommendedName>
</protein>
<dbReference type="PANTHER" id="PTHR43537">
    <property type="entry name" value="TRANSCRIPTIONAL REGULATOR, GNTR FAMILY"/>
    <property type="match status" value="1"/>
</dbReference>
<reference evidence="5 6" key="1">
    <citation type="submission" date="2020-04" db="EMBL/GenBank/DDBJ databases">
        <title>Usitatibacter rugosus gen. nov., sp. nov. and Usitatibacter palustris sp. nov., novel members of Usitatibacteraceae fam. nov. within the order Nitrosomonadales isolated from soil.</title>
        <authorList>
            <person name="Huber K.J."/>
            <person name="Neumann-Schaal M."/>
            <person name="Geppert A."/>
            <person name="Luckner M."/>
            <person name="Wanner G."/>
            <person name="Overmann J."/>
        </authorList>
    </citation>
    <scope>NUCLEOTIDE SEQUENCE [LARGE SCALE GENOMIC DNA]</scope>
    <source>
        <strain evidence="5 6">0125_3</strain>
    </source>
</reference>
<evidence type="ECO:0000256" key="1">
    <source>
        <dbReference type="ARBA" id="ARBA00023015"/>
    </source>
</evidence>
<keyword evidence="6" id="KW-1185">Reference proteome</keyword>
<evidence type="ECO:0000313" key="5">
    <source>
        <dbReference type="EMBL" id="QJR12739.1"/>
    </source>
</evidence>
<keyword evidence="1" id="KW-0805">Transcription regulation</keyword>
<evidence type="ECO:0000256" key="2">
    <source>
        <dbReference type="ARBA" id="ARBA00023125"/>
    </source>
</evidence>
<dbReference type="InterPro" id="IPR036390">
    <property type="entry name" value="WH_DNA-bd_sf"/>
</dbReference>
<dbReference type="InterPro" id="IPR036388">
    <property type="entry name" value="WH-like_DNA-bd_sf"/>
</dbReference>
<evidence type="ECO:0000313" key="6">
    <source>
        <dbReference type="Proteomes" id="UP000501534"/>
    </source>
</evidence>
<dbReference type="EMBL" id="CP053069">
    <property type="protein sequence ID" value="QJR12739.1"/>
    <property type="molecule type" value="Genomic_DNA"/>
</dbReference>
<dbReference type="PRINTS" id="PR00035">
    <property type="entry name" value="HTHGNTR"/>
</dbReference>
<dbReference type="KEGG" id="uru:DSM104443_03832"/>
<dbReference type="Pfam" id="PF00392">
    <property type="entry name" value="GntR"/>
    <property type="match status" value="1"/>
</dbReference>
<dbReference type="SUPFAM" id="SSF46785">
    <property type="entry name" value="Winged helix' DNA-binding domain"/>
    <property type="match status" value="1"/>
</dbReference>
<dbReference type="PANTHER" id="PTHR43537:SF45">
    <property type="entry name" value="GNTR FAMILY REGULATORY PROTEIN"/>
    <property type="match status" value="1"/>
</dbReference>
<name>A0A6M4GZS7_9PROT</name>
<keyword evidence="2" id="KW-0238">DNA-binding</keyword>
<dbReference type="Gene3D" id="1.10.10.10">
    <property type="entry name" value="Winged helix-like DNA-binding domain superfamily/Winged helix DNA-binding domain"/>
    <property type="match status" value="1"/>
</dbReference>
<gene>
    <name evidence="5" type="ORF">DSM104443_03832</name>
</gene>
<dbReference type="CDD" id="cd07377">
    <property type="entry name" value="WHTH_GntR"/>
    <property type="match status" value="1"/>
</dbReference>
<organism evidence="5 6">
    <name type="scientific">Usitatibacter rugosus</name>
    <dbReference type="NCBI Taxonomy" id="2732067"/>
    <lineage>
        <taxon>Bacteria</taxon>
        <taxon>Pseudomonadati</taxon>
        <taxon>Pseudomonadota</taxon>
        <taxon>Betaproteobacteria</taxon>
        <taxon>Nitrosomonadales</taxon>
        <taxon>Usitatibacteraceae</taxon>
        <taxon>Usitatibacter</taxon>
    </lineage>
</organism>
<dbReference type="GO" id="GO:0003700">
    <property type="term" value="F:DNA-binding transcription factor activity"/>
    <property type="evidence" value="ECO:0007669"/>
    <property type="project" value="InterPro"/>
</dbReference>
<dbReference type="Gene3D" id="1.20.120.530">
    <property type="entry name" value="GntR ligand-binding domain-like"/>
    <property type="match status" value="1"/>
</dbReference>
<dbReference type="InterPro" id="IPR008920">
    <property type="entry name" value="TF_FadR/GntR_C"/>
</dbReference>
<evidence type="ECO:0000259" key="4">
    <source>
        <dbReference type="PROSITE" id="PS50949"/>
    </source>
</evidence>
<proteinExistence type="predicted"/>
<dbReference type="Pfam" id="PF07729">
    <property type="entry name" value="FCD"/>
    <property type="match status" value="1"/>
</dbReference>
<dbReference type="GO" id="GO:0003677">
    <property type="term" value="F:DNA binding"/>
    <property type="evidence" value="ECO:0007669"/>
    <property type="project" value="UniProtKB-KW"/>
</dbReference>
<dbReference type="PROSITE" id="PS50949">
    <property type="entry name" value="HTH_GNTR"/>
    <property type="match status" value="1"/>
</dbReference>
<keyword evidence="3" id="KW-0804">Transcription</keyword>